<keyword evidence="6 9" id="KW-1133">Transmembrane helix</keyword>
<evidence type="ECO:0000256" key="5">
    <source>
        <dbReference type="ARBA" id="ARBA00022692"/>
    </source>
</evidence>
<dbReference type="Proteomes" id="UP000824136">
    <property type="component" value="Unassembled WGS sequence"/>
</dbReference>
<dbReference type="AlphaFoldDB" id="A0A9D1GUW0"/>
<evidence type="ECO:0000313" key="10">
    <source>
        <dbReference type="EMBL" id="HIT59509.1"/>
    </source>
</evidence>
<reference evidence="10" key="1">
    <citation type="submission" date="2020-10" db="EMBL/GenBank/DDBJ databases">
        <authorList>
            <person name="Gilroy R."/>
        </authorList>
    </citation>
    <scope>NUCLEOTIDE SEQUENCE</scope>
    <source>
        <strain evidence="10">CHK33-4379</strain>
    </source>
</reference>
<dbReference type="PANTHER" id="PTHR38438:SF1">
    <property type="entry name" value="RIBOFLAVIN TRANSPORTER RIBU"/>
    <property type="match status" value="1"/>
</dbReference>
<organism evidence="10 11">
    <name type="scientific">Candidatus Faeciplasma pullistercoris</name>
    <dbReference type="NCBI Taxonomy" id="2840800"/>
    <lineage>
        <taxon>Bacteria</taxon>
        <taxon>Bacillati</taxon>
        <taxon>Bacillota</taxon>
        <taxon>Clostridia</taxon>
        <taxon>Eubacteriales</taxon>
        <taxon>Oscillospiraceae</taxon>
        <taxon>Oscillospiraceae incertae sedis</taxon>
        <taxon>Candidatus Faeciplasma</taxon>
    </lineage>
</organism>
<dbReference type="PIRSF" id="PIRSF037778">
    <property type="entry name" value="UCP037778_transp_RibU"/>
    <property type="match status" value="1"/>
</dbReference>
<keyword evidence="4 8" id="KW-1003">Cell membrane</keyword>
<feature type="transmembrane region" description="Helical" evidence="9">
    <location>
        <begin position="21"/>
        <end position="42"/>
    </location>
</feature>
<keyword evidence="5 9" id="KW-0812">Transmembrane</keyword>
<proteinExistence type="inferred from homology"/>
<evidence type="ECO:0000256" key="7">
    <source>
        <dbReference type="ARBA" id="ARBA00023136"/>
    </source>
</evidence>
<dbReference type="GO" id="GO:0032217">
    <property type="term" value="F:riboflavin transmembrane transporter activity"/>
    <property type="evidence" value="ECO:0007669"/>
    <property type="project" value="UniProtKB-UniRule"/>
</dbReference>
<comment type="subcellular location">
    <subcellularLocation>
        <location evidence="1">Cell membrane</location>
        <topology evidence="1">Multi-pass membrane protein</topology>
    </subcellularLocation>
</comment>
<accession>A0A9D1GUW0</accession>
<feature type="transmembrane region" description="Helical" evidence="9">
    <location>
        <begin position="178"/>
        <end position="201"/>
    </location>
</feature>
<dbReference type="GO" id="GO:0005886">
    <property type="term" value="C:plasma membrane"/>
    <property type="evidence" value="ECO:0007669"/>
    <property type="project" value="UniProtKB-SubCell"/>
</dbReference>
<evidence type="ECO:0000256" key="8">
    <source>
        <dbReference type="PIRNR" id="PIRNR037778"/>
    </source>
</evidence>
<dbReference type="EMBL" id="DVLL01000023">
    <property type="protein sequence ID" value="HIT59509.1"/>
    <property type="molecule type" value="Genomic_DNA"/>
</dbReference>
<dbReference type="InterPro" id="IPR025720">
    <property type="entry name" value="RibU"/>
</dbReference>
<evidence type="ECO:0000313" key="11">
    <source>
        <dbReference type="Proteomes" id="UP000824136"/>
    </source>
</evidence>
<sequence>MSSTKIGERAKERISTRSITAAAMLIAVSVVLQFLEFSIPLIPSFVKLDISDIPALIGSFIMGPLYGVAIEFVKNILHLPFGTSSGVGEICNFLFGAVFVFVAGIVYKKIHTRKGAVLGSVLGALAMAALSLPMNYFFVYPAYVVIFRMPLDAIIEAYEAILAPIADKPTSNSLLNCLIVFNLPFTFLKGILEAAICYVIYKPISRLYHR</sequence>
<gene>
    <name evidence="10" type="ORF">IAC39_07365</name>
</gene>
<feature type="transmembrane region" description="Helical" evidence="9">
    <location>
        <begin position="87"/>
        <end position="107"/>
    </location>
</feature>
<keyword evidence="7 8" id="KW-0472">Membrane</keyword>
<comment type="caution">
    <text evidence="10">The sequence shown here is derived from an EMBL/GenBank/DDBJ whole genome shotgun (WGS) entry which is preliminary data.</text>
</comment>
<dbReference type="Pfam" id="PF12822">
    <property type="entry name" value="ECF_trnsprt"/>
    <property type="match status" value="1"/>
</dbReference>
<reference evidence="10" key="2">
    <citation type="journal article" date="2021" name="PeerJ">
        <title>Extensive microbial diversity within the chicken gut microbiome revealed by metagenomics and culture.</title>
        <authorList>
            <person name="Gilroy R."/>
            <person name="Ravi A."/>
            <person name="Getino M."/>
            <person name="Pursley I."/>
            <person name="Horton D.L."/>
            <person name="Alikhan N.F."/>
            <person name="Baker D."/>
            <person name="Gharbi K."/>
            <person name="Hall N."/>
            <person name="Watson M."/>
            <person name="Adriaenssens E.M."/>
            <person name="Foster-Nyarko E."/>
            <person name="Jarju S."/>
            <person name="Secka A."/>
            <person name="Antonio M."/>
            <person name="Oren A."/>
            <person name="Chaudhuri R.R."/>
            <person name="La Ragione R."/>
            <person name="Hildebrand F."/>
            <person name="Pallen M.J."/>
        </authorList>
    </citation>
    <scope>NUCLEOTIDE SEQUENCE</scope>
    <source>
        <strain evidence="10">CHK33-4379</strain>
    </source>
</reference>
<evidence type="ECO:0000256" key="3">
    <source>
        <dbReference type="ARBA" id="ARBA00022448"/>
    </source>
</evidence>
<dbReference type="InterPro" id="IPR024529">
    <property type="entry name" value="ECF_trnsprt_substrate-spec"/>
</dbReference>
<comment type="similarity">
    <text evidence="2 8">Belongs to the prokaryotic riboflavin transporter (P-RFT) (TC 2.A.87) family.</text>
</comment>
<evidence type="ECO:0000256" key="1">
    <source>
        <dbReference type="ARBA" id="ARBA00004651"/>
    </source>
</evidence>
<keyword evidence="3 8" id="KW-0813">Transport</keyword>
<evidence type="ECO:0000256" key="2">
    <source>
        <dbReference type="ARBA" id="ARBA00005540"/>
    </source>
</evidence>
<evidence type="ECO:0000256" key="4">
    <source>
        <dbReference type="ARBA" id="ARBA00022475"/>
    </source>
</evidence>
<dbReference type="PANTHER" id="PTHR38438">
    <property type="entry name" value="RIBOFLAVIN TRANSPORTER RIBU"/>
    <property type="match status" value="1"/>
</dbReference>
<name>A0A9D1GUW0_9FIRM</name>
<dbReference type="Gene3D" id="1.10.1760.20">
    <property type="match status" value="1"/>
</dbReference>
<protein>
    <recommendedName>
        <fullName evidence="8">Riboflavin transporter</fullName>
    </recommendedName>
</protein>
<feature type="transmembrane region" description="Helical" evidence="9">
    <location>
        <begin position="116"/>
        <end position="139"/>
    </location>
</feature>
<evidence type="ECO:0000256" key="9">
    <source>
        <dbReference type="SAM" id="Phobius"/>
    </source>
</evidence>
<evidence type="ECO:0000256" key="6">
    <source>
        <dbReference type="ARBA" id="ARBA00022989"/>
    </source>
</evidence>
<comment type="function">
    <text evidence="8">Probably a riboflavin-binding protein that interacts with the energy-coupling factor (ECF) ABC-transporter complex.</text>
</comment>